<proteinExistence type="predicted"/>
<reference evidence="1" key="1">
    <citation type="journal article" date="2021" name="New Phytol.">
        <title>Evolutionary innovations through gain and loss of genes in the ectomycorrhizal Boletales.</title>
        <authorList>
            <person name="Wu G."/>
            <person name="Miyauchi S."/>
            <person name="Morin E."/>
            <person name="Kuo A."/>
            <person name="Drula E."/>
            <person name="Varga T."/>
            <person name="Kohler A."/>
            <person name="Feng B."/>
            <person name="Cao Y."/>
            <person name="Lipzen A."/>
            <person name="Daum C."/>
            <person name="Hundley H."/>
            <person name="Pangilinan J."/>
            <person name="Johnson J."/>
            <person name="Barry K."/>
            <person name="LaButti K."/>
            <person name="Ng V."/>
            <person name="Ahrendt S."/>
            <person name="Min B."/>
            <person name="Choi I.G."/>
            <person name="Park H."/>
            <person name="Plett J.M."/>
            <person name="Magnuson J."/>
            <person name="Spatafora J.W."/>
            <person name="Nagy L.G."/>
            <person name="Henrissat B."/>
            <person name="Grigoriev I.V."/>
            <person name="Yang Z.L."/>
            <person name="Xu J."/>
            <person name="Martin F.M."/>
        </authorList>
    </citation>
    <scope>NUCLEOTIDE SEQUENCE</scope>
    <source>
        <strain evidence="1">ATCC 28755</strain>
    </source>
</reference>
<keyword evidence="1" id="KW-0067">ATP-binding</keyword>
<accession>A0ACB8AN54</accession>
<dbReference type="EMBL" id="MU267610">
    <property type="protein sequence ID" value="KAH7914697.1"/>
    <property type="molecule type" value="Genomic_DNA"/>
</dbReference>
<organism evidence="1 2">
    <name type="scientific">Hygrophoropsis aurantiaca</name>
    <dbReference type="NCBI Taxonomy" id="72124"/>
    <lineage>
        <taxon>Eukaryota</taxon>
        <taxon>Fungi</taxon>
        <taxon>Dikarya</taxon>
        <taxon>Basidiomycota</taxon>
        <taxon>Agaricomycotina</taxon>
        <taxon>Agaricomycetes</taxon>
        <taxon>Agaricomycetidae</taxon>
        <taxon>Boletales</taxon>
        <taxon>Coniophorineae</taxon>
        <taxon>Hygrophoropsidaceae</taxon>
        <taxon>Hygrophoropsis</taxon>
    </lineage>
</organism>
<comment type="caution">
    <text evidence="1">The sequence shown here is derived from an EMBL/GenBank/DDBJ whole genome shotgun (WGS) entry which is preliminary data.</text>
</comment>
<keyword evidence="2" id="KW-1185">Reference proteome</keyword>
<gene>
    <name evidence="1" type="ORF">BJ138DRAFT_999518</name>
</gene>
<sequence length="577" mass="64955">MDGISQLLIAPTGGGKTACFYGILLVMDYLRENPHPRFPTPPSNPVVLIVTPLNELGNSHAAEMMELGIKAIAVNSTTIRSAYDDGRNIFKEIRRCEWAAVLLSVELLCSEHVEDILEDDNFLNNLVQLGLDETHVVLEWGGDFRPAYCQLGLIHKRLPSRVPLLAVTATLEPGRAYDDICKTLNLRKGEFFSQRLSSERTNVRTVIHELSHNLNGTEFPELAWLVAPGGKSIAYCKTIEQGYRLYKYLASTLPPGDSRRRRVRVWSSITPADYNAETLRLFREDPDTCCIVATVAFGMGMNLRNVINSVNVGVPKTGNLWIQQNGRAGRDLDMYAVGHTYVERSVMKKVKESLRTDEHSHHRESGSKMAIESDLDNTIQRLLTAHIEGRCLEAEKNIVYDNPGPLSRLNCHAASRLYPCSSCEIFVDPSCPQTSSVPMASESTVESYPKLRSFGPPAPIPLTKDMRMHASQKLQTFAHTRWQQKNDSFSRNLPSSCLWTGNTFTFILDHFYIFRNLENISISLSQWKHLHDDGSALAKLLIELNERYDNRRTKRVEIRTARAAATKARNKAVKQGE</sequence>
<protein>
    <submittedName>
        <fullName evidence="1">ATP-dependent DNA helicase RecQ</fullName>
    </submittedName>
</protein>
<name>A0ACB8AN54_9AGAM</name>
<keyword evidence="1" id="KW-0547">Nucleotide-binding</keyword>
<evidence type="ECO:0000313" key="1">
    <source>
        <dbReference type="EMBL" id="KAH7914697.1"/>
    </source>
</evidence>
<keyword evidence="1" id="KW-0378">Hydrolase</keyword>
<dbReference type="Proteomes" id="UP000790377">
    <property type="component" value="Unassembled WGS sequence"/>
</dbReference>
<evidence type="ECO:0000313" key="2">
    <source>
        <dbReference type="Proteomes" id="UP000790377"/>
    </source>
</evidence>
<keyword evidence="1" id="KW-0347">Helicase</keyword>